<name>A0A066YU21_9ACTN</name>
<accession>A0A066YU21</accession>
<protein>
    <submittedName>
        <fullName evidence="3">Transcriptional regulator</fullName>
    </submittedName>
</protein>
<evidence type="ECO:0000256" key="1">
    <source>
        <dbReference type="ARBA" id="ARBA00023125"/>
    </source>
</evidence>
<evidence type="ECO:0000259" key="2">
    <source>
        <dbReference type="PROSITE" id="PS50943"/>
    </source>
</evidence>
<dbReference type="AlphaFoldDB" id="A0A066YU21"/>
<dbReference type="PANTHER" id="PTHR46797">
    <property type="entry name" value="HTH-TYPE TRANSCRIPTIONAL REGULATOR"/>
    <property type="match status" value="1"/>
</dbReference>
<reference evidence="3 4" key="1">
    <citation type="submission" date="2014-05" db="EMBL/GenBank/DDBJ databases">
        <title>Draft Genome Sequence of Kitasatospora cheerisanensis KCTC 2395.</title>
        <authorList>
            <person name="Nam D.H."/>
        </authorList>
    </citation>
    <scope>NUCLEOTIDE SEQUENCE [LARGE SCALE GENOMIC DNA]</scope>
    <source>
        <strain evidence="3 4">KCTC 2395</strain>
    </source>
</reference>
<dbReference type="InterPro" id="IPR001387">
    <property type="entry name" value="Cro/C1-type_HTH"/>
</dbReference>
<dbReference type="HOGENOM" id="CLU_066192_29_7_11"/>
<dbReference type="PANTHER" id="PTHR46797:SF1">
    <property type="entry name" value="METHYLPHOSPHONATE SYNTHASE"/>
    <property type="match status" value="1"/>
</dbReference>
<dbReference type="SUPFAM" id="SSF47413">
    <property type="entry name" value="lambda repressor-like DNA-binding domains"/>
    <property type="match status" value="1"/>
</dbReference>
<dbReference type="Gene3D" id="1.10.260.40">
    <property type="entry name" value="lambda repressor-like DNA-binding domains"/>
    <property type="match status" value="1"/>
</dbReference>
<dbReference type="InterPro" id="IPR010982">
    <property type="entry name" value="Lambda_DNA-bd_dom_sf"/>
</dbReference>
<dbReference type="Pfam" id="PF13560">
    <property type="entry name" value="HTH_31"/>
    <property type="match status" value="1"/>
</dbReference>
<dbReference type="InterPro" id="IPR050807">
    <property type="entry name" value="TransReg_Diox_bact_type"/>
</dbReference>
<dbReference type="SMART" id="SM00530">
    <property type="entry name" value="HTH_XRE"/>
    <property type="match status" value="1"/>
</dbReference>
<evidence type="ECO:0000313" key="3">
    <source>
        <dbReference type="EMBL" id="KDN83494.1"/>
    </source>
</evidence>
<dbReference type="GO" id="GO:0003677">
    <property type="term" value="F:DNA binding"/>
    <property type="evidence" value="ECO:0007669"/>
    <property type="project" value="UniProtKB-KW"/>
</dbReference>
<sequence length="83" mass="9386">MGDRRVVDTGERTWLIEQRRIVGQRIRALRTNQGLSQMELGQLAGMSHKTISRMELGVQACTIDQLNQVARGLGVGTWRLFYG</sequence>
<dbReference type="PATRIC" id="fig|1348663.4.peg.4811"/>
<dbReference type="OrthoDB" id="3197212at2"/>
<dbReference type="EMBL" id="JNBY01000095">
    <property type="protein sequence ID" value="KDN83494.1"/>
    <property type="molecule type" value="Genomic_DNA"/>
</dbReference>
<feature type="domain" description="HTH cro/C1-type" evidence="2">
    <location>
        <begin position="26"/>
        <end position="81"/>
    </location>
</feature>
<gene>
    <name evidence="3" type="ORF">KCH_49760</name>
</gene>
<dbReference type="GO" id="GO:0005829">
    <property type="term" value="C:cytosol"/>
    <property type="evidence" value="ECO:0007669"/>
    <property type="project" value="TreeGrafter"/>
</dbReference>
<dbReference type="CDD" id="cd00093">
    <property type="entry name" value="HTH_XRE"/>
    <property type="match status" value="1"/>
</dbReference>
<organism evidence="3 4">
    <name type="scientific">Kitasatospora cheerisanensis KCTC 2395</name>
    <dbReference type="NCBI Taxonomy" id="1348663"/>
    <lineage>
        <taxon>Bacteria</taxon>
        <taxon>Bacillati</taxon>
        <taxon>Actinomycetota</taxon>
        <taxon>Actinomycetes</taxon>
        <taxon>Kitasatosporales</taxon>
        <taxon>Streptomycetaceae</taxon>
        <taxon>Kitasatospora</taxon>
    </lineage>
</organism>
<dbReference type="PROSITE" id="PS50943">
    <property type="entry name" value="HTH_CROC1"/>
    <property type="match status" value="1"/>
</dbReference>
<keyword evidence="4" id="KW-1185">Reference proteome</keyword>
<dbReference type="RefSeq" id="WP_051653379.1">
    <property type="nucleotide sequence ID" value="NZ_KK853997.1"/>
</dbReference>
<evidence type="ECO:0000313" key="4">
    <source>
        <dbReference type="Proteomes" id="UP000027178"/>
    </source>
</evidence>
<dbReference type="Proteomes" id="UP000027178">
    <property type="component" value="Unassembled WGS sequence"/>
</dbReference>
<comment type="caution">
    <text evidence="3">The sequence shown here is derived from an EMBL/GenBank/DDBJ whole genome shotgun (WGS) entry which is preliminary data.</text>
</comment>
<keyword evidence="1" id="KW-0238">DNA-binding</keyword>
<proteinExistence type="predicted"/>
<dbReference type="GO" id="GO:0003700">
    <property type="term" value="F:DNA-binding transcription factor activity"/>
    <property type="evidence" value="ECO:0007669"/>
    <property type="project" value="TreeGrafter"/>
</dbReference>